<dbReference type="GeneID" id="107957406"/>
<evidence type="ECO:0000313" key="3">
    <source>
        <dbReference type="RefSeq" id="XP_040968287.1"/>
    </source>
</evidence>
<dbReference type="RefSeq" id="XP_040968287.1">
    <property type="nucleotide sequence ID" value="XM_041112353.1"/>
</dbReference>
<gene>
    <name evidence="2 3" type="primary">LOC107957406</name>
</gene>
<name>A0ABM3BMK6_GOSHI</name>
<protein>
    <submittedName>
        <fullName evidence="2 3">Uncharacterized protein</fullName>
    </submittedName>
</protein>
<accession>A0ABM3BMK6</accession>
<evidence type="ECO:0000313" key="2">
    <source>
        <dbReference type="RefSeq" id="XP_040968286.1"/>
    </source>
</evidence>
<reference evidence="1" key="1">
    <citation type="journal article" date="2020" name="Nat. Genet.">
        <title>Genomic diversifications of five Gossypium allopolyploid species and their impact on cotton improvement.</title>
        <authorList>
            <person name="Chen Z.J."/>
            <person name="Sreedasyam A."/>
            <person name="Ando A."/>
            <person name="Song Q."/>
            <person name="De Santiago L.M."/>
            <person name="Hulse-Kemp A.M."/>
            <person name="Ding M."/>
            <person name="Ye W."/>
            <person name="Kirkbride R.C."/>
            <person name="Jenkins J."/>
            <person name="Plott C."/>
            <person name="Lovell J."/>
            <person name="Lin Y.M."/>
            <person name="Vaughn R."/>
            <person name="Liu B."/>
            <person name="Simpson S."/>
            <person name="Scheffler B.E."/>
            <person name="Wen L."/>
            <person name="Saski C.A."/>
            <person name="Grover C.E."/>
            <person name="Hu G."/>
            <person name="Conover J.L."/>
            <person name="Carlson J.W."/>
            <person name="Shu S."/>
            <person name="Boston L.B."/>
            <person name="Williams M."/>
            <person name="Peterson D.G."/>
            <person name="McGee K."/>
            <person name="Jones D.C."/>
            <person name="Wendel J.F."/>
            <person name="Stelly D.M."/>
            <person name="Grimwood J."/>
            <person name="Schmutz J."/>
        </authorList>
    </citation>
    <scope>NUCLEOTIDE SEQUENCE [LARGE SCALE GENOMIC DNA]</scope>
    <source>
        <strain evidence="1">cv. TM-1</strain>
    </source>
</reference>
<dbReference type="RefSeq" id="XP_040968286.1">
    <property type="nucleotide sequence ID" value="XM_041112352.1"/>
</dbReference>
<organism evidence="1 2">
    <name type="scientific">Gossypium hirsutum</name>
    <name type="common">Upland cotton</name>
    <name type="synonym">Gossypium mexicanum</name>
    <dbReference type="NCBI Taxonomy" id="3635"/>
    <lineage>
        <taxon>Eukaryota</taxon>
        <taxon>Viridiplantae</taxon>
        <taxon>Streptophyta</taxon>
        <taxon>Embryophyta</taxon>
        <taxon>Tracheophyta</taxon>
        <taxon>Spermatophyta</taxon>
        <taxon>Magnoliopsida</taxon>
        <taxon>eudicotyledons</taxon>
        <taxon>Gunneridae</taxon>
        <taxon>Pentapetalae</taxon>
        <taxon>rosids</taxon>
        <taxon>malvids</taxon>
        <taxon>Malvales</taxon>
        <taxon>Malvaceae</taxon>
        <taxon>Malvoideae</taxon>
        <taxon>Gossypium</taxon>
    </lineage>
</organism>
<evidence type="ECO:0000313" key="1">
    <source>
        <dbReference type="Proteomes" id="UP000818029"/>
    </source>
</evidence>
<dbReference type="Proteomes" id="UP000818029">
    <property type="component" value="Chromosome A05"/>
</dbReference>
<keyword evidence="1" id="KW-1185">Reference proteome</keyword>
<proteinExistence type="predicted"/>
<reference evidence="2 3" key="2">
    <citation type="submission" date="2025-05" db="UniProtKB">
        <authorList>
            <consortium name="RefSeq"/>
        </authorList>
    </citation>
    <scope>IDENTIFICATION</scope>
</reference>
<sequence>MVLLSTLGCRFDLLPLEESVKFSKLYPLERNLIPSTNPSAQPTLQETLCCPNTLPGKRRQFVCGSRQHIVANRDFLLYWDGRFMVWLMFTSKLTTTNRGLWVNQILT</sequence>